<keyword evidence="2" id="KW-0687">Ribonucleoprotein</keyword>
<feature type="region of interest" description="Disordered" evidence="3">
    <location>
        <begin position="191"/>
        <end position="230"/>
    </location>
</feature>
<feature type="domain" description="PWWP" evidence="5">
    <location>
        <begin position="257"/>
        <end position="342"/>
    </location>
</feature>
<gene>
    <name evidence="6" type="ORF">HID58_076843</name>
</gene>
<dbReference type="EMBL" id="JAGKQM010000017">
    <property type="protein sequence ID" value="KAH0869821.1"/>
    <property type="molecule type" value="Genomic_DNA"/>
</dbReference>
<dbReference type="Pfam" id="PF00855">
    <property type="entry name" value="PWWP"/>
    <property type="match status" value="1"/>
</dbReference>
<dbReference type="Pfam" id="PF00542">
    <property type="entry name" value="Ribosomal_L12"/>
    <property type="match status" value="1"/>
</dbReference>
<feature type="compositionally biased region" description="Basic and acidic residues" evidence="3">
    <location>
        <begin position="201"/>
        <end position="217"/>
    </location>
</feature>
<feature type="compositionally biased region" description="Polar residues" evidence="3">
    <location>
        <begin position="218"/>
        <end position="227"/>
    </location>
</feature>
<reference evidence="6 7" key="1">
    <citation type="submission" date="2021-05" db="EMBL/GenBank/DDBJ databases">
        <title>Genome Assembly of Synthetic Allotetraploid Brassica napus Reveals Homoeologous Exchanges between Subgenomes.</title>
        <authorList>
            <person name="Davis J.T."/>
        </authorList>
    </citation>
    <scope>NUCLEOTIDE SEQUENCE [LARGE SCALE GENOMIC DNA]</scope>
    <source>
        <strain evidence="7">cv. Da-Ae</strain>
        <tissue evidence="6">Seedling</tissue>
    </source>
</reference>
<keyword evidence="1" id="KW-0689">Ribosomal protein</keyword>
<dbReference type="InterPro" id="IPR000313">
    <property type="entry name" value="PWWP_dom"/>
</dbReference>
<evidence type="ECO:0000256" key="1">
    <source>
        <dbReference type="ARBA" id="ARBA00022980"/>
    </source>
</evidence>
<feature type="domain" description="Large ribosomal subunit protein bL12 C-terminal" evidence="4">
    <location>
        <begin position="88"/>
        <end position="143"/>
    </location>
</feature>
<dbReference type="SUPFAM" id="SSF54736">
    <property type="entry name" value="ClpS-like"/>
    <property type="match status" value="1"/>
</dbReference>
<keyword evidence="7" id="KW-1185">Reference proteome</keyword>
<comment type="caution">
    <text evidence="6">The sequence shown here is derived from an EMBL/GenBank/DDBJ whole genome shotgun (WGS) entry which is preliminary data.</text>
</comment>
<sequence>MAATTLSIATTIRSSSHLTPASPHVFPSRPNTTAFPFRLGSSSPTLTHRATHLRPISAVEAPEKIEKIGSEISSLTLEEARILVDYLQDNSRIAVIKAVRALTSLALKEAKELIEGLPKKFKEGATKDEAEEAKKQLEEAGAKSRERNKNFPPQETKKKLFSPEICNSFLSSRFFSLDCVYEREESSRPMGNFLTTGSRVFENREESSGSSEDEPKSNDVNMESVNDSGPVEDYVMSEASSLLNTKQDHSRDGFHVGDFVWVQGVNRHQWWPGKIYDSSDASDLALKQMQKGTLLVAFCWKGTFAWCTPLQLKPFLENFRDFSKTSDSSSFLSAVREAVREIGQHVENLLVCDDAMVCPVAVNGGVKKGVLVPDGRREIVKSLLLEKPGIVLEDVKSLAKEASFSDVLEIEVLKRKISAFYRWSKGRFGLAKYDDENPYIIGLEDKEDEYALKFNNSSCHRSLRKCSGLTSNKKRKHGDEVSKCSNHLEESEKKEESGIDIVVDLSTPLASLCKRVKVDDVSSSGERNTGSGETIVQRGKRERKKSKYLSPEYLTDFSWSRRKSKLESESAERMISFVSLGATTEEILDLIRAASLSTQHSQECKSSYDMIREFASIYRSFTYVTGANYKRNGSDEDKQLQVKVNKRETPENTNEKKGVTDLEWLKKKLEKMRALLDESEGGEVTVELKMKLEEESRNLLDKVRKMTVCSS</sequence>
<proteinExistence type="predicted"/>
<feature type="compositionally biased region" description="Polar residues" evidence="3">
    <location>
        <begin position="522"/>
        <end position="534"/>
    </location>
</feature>
<evidence type="ECO:0000256" key="2">
    <source>
        <dbReference type="ARBA" id="ARBA00023274"/>
    </source>
</evidence>
<dbReference type="InterPro" id="IPR000206">
    <property type="entry name" value="Ribosomal_bL12"/>
</dbReference>
<protein>
    <recommendedName>
        <fullName evidence="8">PWWP domain-containing protein</fullName>
    </recommendedName>
</protein>
<dbReference type="CDD" id="cd05162">
    <property type="entry name" value="PWWP"/>
    <property type="match status" value="1"/>
</dbReference>
<evidence type="ECO:0000313" key="6">
    <source>
        <dbReference type="EMBL" id="KAH0869821.1"/>
    </source>
</evidence>
<feature type="region of interest" description="Disordered" evidence="3">
    <location>
        <begin position="636"/>
        <end position="657"/>
    </location>
</feature>
<dbReference type="Proteomes" id="UP000824890">
    <property type="component" value="Unassembled WGS sequence"/>
</dbReference>
<feature type="region of interest" description="Disordered" evidence="3">
    <location>
        <begin position="124"/>
        <end position="156"/>
    </location>
</feature>
<dbReference type="InterPro" id="IPR052657">
    <property type="entry name" value="PDP_family_Arabidopsis"/>
</dbReference>
<evidence type="ECO:0008006" key="8">
    <source>
        <dbReference type="Google" id="ProtNLM"/>
    </source>
</evidence>
<feature type="compositionally biased region" description="Basic and acidic residues" evidence="3">
    <location>
        <begin position="124"/>
        <end position="149"/>
    </location>
</feature>
<name>A0ABQ7YNT9_BRANA</name>
<dbReference type="SUPFAM" id="SSF63748">
    <property type="entry name" value="Tudor/PWWP/MBT"/>
    <property type="match status" value="1"/>
</dbReference>
<accession>A0ABQ7YNT9</accession>
<dbReference type="CDD" id="cd00387">
    <property type="entry name" value="Ribosomal_L7_L12"/>
    <property type="match status" value="1"/>
</dbReference>
<organism evidence="6 7">
    <name type="scientific">Brassica napus</name>
    <name type="common">Rape</name>
    <dbReference type="NCBI Taxonomy" id="3708"/>
    <lineage>
        <taxon>Eukaryota</taxon>
        <taxon>Viridiplantae</taxon>
        <taxon>Streptophyta</taxon>
        <taxon>Embryophyta</taxon>
        <taxon>Tracheophyta</taxon>
        <taxon>Spermatophyta</taxon>
        <taxon>Magnoliopsida</taxon>
        <taxon>eudicotyledons</taxon>
        <taxon>Gunneridae</taxon>
        <taxon>Pentapetalae</taxon>
        <taxon>rosids</taxon>
        <taxon>malvids</taxon>
        <taxon>Brassicales</taxon>
        <taxon>Brassicaceae</taxon>
        <taxon>Brassiceae</taxon>
        <taxon>Brassica</taxon>
    </lineage>
</organism>
<evidence type="ECO:0000313" key="7">
    <source>
        <dbReference type="Proteomes" id="UP000824890"/>
    </source>
</evidence>
<evidence type="ECO:0000259" key="5">
    <source>
        <dbReference type="Pfam" id="PF00855"/>
    </source>
</evidence>
<dbReference type="InterPro" id="IPR013823">
    <property type="entry name" value="Ribosomal_bL12_C"/>
</dbReference>
<dbReference type="Gene3D" id="3.30.1390.10">
    <property type="match status" value="1"/>
</dbReference>
<dbReference type="PANTHER" id="PTHR10688">
    <property type="entry name" value="PWWP DOMAIN-CONTAINING PROTEIN"/>
    <property type="match status" value="1"/>
</dbReference>
<feature type="region of interest" description="Disordered" evidence="3">
    <location>
        <begin position="522"/>
        <end position="543"/>
    </location>
</feature>
<evidence type="ECO:0000256" key="3">
    <source>
        <dbReference type="SAM" id="MobiDB-lite"/>
    </source>
</evidence>
<feature type="compositionally biased region" description="Basic and acidic residues" evidence="3">
    <location>
        <begin position="477"/>
        <end position="489"/>
    </location>
</feature>
<dbReference type="InterPro" id="IPR014719">
    <property type="entry name" value="Ribosomal_bL12_C/ClpS-like"/>
</dbReference>
<feature type="region of interest" description="Disordered" evidence="3">
    <location>
        <begin position="470"/>
        <end position="489"/>
    </location>
</feature>
<dbReference type="PANTHER" id="PTHR10688:SF3">
    <property type="entry name" value="PWWP DOMAIN-CONTAINING PROTEIN 6"/>
    <property type="match status" value="1"/>
</dbReference>
<evidence type="ECO:0000259" key="4">
    <source>
        <dbReference type="Pfam" id="PF00542"/>
    </source>
</evidence>
<dbReference type="Gene3D" id="2.30.30.140">
    <property type="match status" value="1"/>
</dbReference>